<name>A0ACB8TF89_9AGAM</name>
<organism evidence="1 2">
    <name type="scientific">Artomyces pyxidatus</name>
    <dbReference type="NCBI Taxonomy" id="48021"/>
    <lineage>
        <taxon>Eukaryota</taxon>
        <taxon>Fungi</taxon>
        <taxon>Dikarya</taxon>
        <taxon>Basidiomycota</taxon>
        <taxon>Agaricomycotina</taxon>
        <taxon>Agaricomycetes</taxon>
        <taxon>Russulales</taxon>
        <taxon>Auriscalpiaceae</taxon>
        <taxon>Artomyces</taxon>
    </lineage>
</organism>
<dbReference type="EMBL" id="MU277191">
    <property type="protein sequence ID" value="KAI0067093.1"/>
    <property type="molecule type" value="Genomic_DNA"/>
</dbReference>
<reference evidence="1" key="1">
    <citation type="submission" date="2021-03" db="EMBL/GenBank/DDBJ databases">
        <authorList>
            <consortium name="DOE Joint Genome Institute"/>
            <person name="Ahrendt S."/>
            <person name="Looney B.P."/>
            <person name="Miyauchi S."/>
            <person name="Morin E."/>
            <person name="Drula E."/>
            <person name="Courty P.E."/>
            <person name="Chicoki N."/>
            <person name="Fauchery L."/>
            <person name="Kohler A."/>
            <person name="Kuo A."/>
            <person name="Labutti K."/>
            <person name="Pangilinan J."/>
            <person name="Lipzen A."/>
            <person name="Riley R."/>
            <person name="Andreopoulos W."/>
            <person name="He G."/>
            <person name="Johnson J."/>
            <person name="Barry K.W."/>
            <person name="Grigoriev I.V."/>
            <person name="Nagy L."/>
            <person name="Hibbett D."/>
            <person name="Henrissat B."/>
            <person name="Matheny P.B."/>
            <person name="Labbe J."/>
            <person name="Martin F."/>
        </authorList>
    </citation>
    <scope>NUCLEOTIDE SEQUENCE</scope>
    <source>
        <strain evidence="1">HHB10654</strain>
    </source>
</reference>
<accession>A0ACB8TF89</accession>
<evidence type="ECO:0000313" key="2">
    <source>
        <dbReference type="Proteomes" id="UP000814140"/>
    </source>
</evidence>
<gene>
    <name evidence="1" type="ORF">BV25DRAFT_1795880</name>
</gene>
<protein>
    <submittedName>
        <fullName evidence="1">Uncharacterized protein</fullName>
    </submittedName>
</protein>
<sequence>MVAAAFEPRILSNLIADEKEYHKHLLVLLDTYAHHSLSSLSAFASVSPASVSRSLIVVAGSLAGADDALRRYAGSVEAWETEMGAFKDAYDEVNAAVREREQHVIRLYEDSEKEKSRKGTSIASSLPSPDSSKSDDSQAELKTLESQLEEKKQRMDGLLVEAVRRGLYGRCKAMMECGQTWIEMGQAGLRVLEGIGQGRDGRCWFTPNSRHLMLVSSGTSCHTSAYSSIDIAANAR</sequence>
<comment type="caution">
    <text evidence="1">The sequence shown here is derived from an EMBL/GenBank/DDBJ whole genome shotgun (WGS) entry which is preliminary data.</text>
</comment>
<dbReference type="Proteomes" id="UP000814140">
    <property type="component" value="Unassembled WGS sequence"/>
</dbReference>
<keyword evidence="2" id="KW-1185">Reference proteome</keyword>
<proteinExistence type="predicted"/>
<reference evidence="1" key="2">
    <citation type="journal article" date="2022" name="New Phytol.">
        <title>Evolutionary transition to the ectomycorrhizal habit in the genomes of a hyperdiverse lineage of mushroom-forming fungi.</title>
        <authorList>
            <person name="Looney B."/>
            <person name="Miyauchi S."/>
            <person name="Morin E."/>
            <person name="Drula E."/>
            <person name="Courty P.E."/>
            <person name="Kohler A."/>
            <person name="Kuo A."/>
            <person name="LaButti K."/>
            <person name="Pangilinan J."/>
            <person name="Lipzen A."/>
            <person name="Riley R."/>
            <person name="Andreopoulos W."/>
            <person name="He G."/>
            <person name="Johnson J."/>
            <person name="Nolan M."/>
            <person name="Tritt A."/>
            <person name="Barry K.W."/>
            <person name="Grigoriev I.V."/>
            <person name="Nagy L.G."/>
            <person name="Hibbett D."/>
            <person name="Henrissat B."/>
            <person name="Matheny P.B."/>
            <person name="Labbe J."/>
            <person name="Martin F.M."/>
        </authorList>
    </citation>
    <scope>NUCLEOTIDE SEQUENCE</scope>
    <source>
        <strain evidence="1">HHB10654</strain>
    </source>
</reference>
<evidence type="ECO:0000313" key="1">
    <source>
        <dbReference type="EMBL" id="KAI0067093.1"/>
    </source>
</evidence>